<feature type="transmembrane region" description="Helical" evidence="1">
    <location>
        <begin position="33"/>
        <end position="52"/>
    </location>
</feature>
<organism evidence="2 3">
    <name type="scientific">Paenibacillus vulneris</name>
    <dbReference type="NCBI Taxonomy" id="1133364"/>
    <lineage>
        <taxon>Bacteria</taxon>
        <taxon>Bacillati</taxon>
        <taxon>Bacillota</taxon>
        <taxon>Bacilli</taxon>
        <taxon>Bacillales</taxon>
        <taxon>Paenibacillaceae</taxon>
        <taxon>Paenibacillus</taxon>
    </lineage>
</organism>
<reference evidence="3" key="1">
    <citation type="journal article" date="2019" name="Int. J. Syst. Evol. Microbiol.">
        <title>The Global Catalogue of Microorganisms (GCM) 10K type strain sequencing project: providing services to taxonomists for standard genome sequencing and annotation.</title>
        <authorList>
            <consortium name="The Broad Institute Genomics Platform"/>
            <consortium name="The Broad Institute Genome Sequencing Center for Infectious Disease"/>
            <person name="Wu L."/>
            <person name="Ma J."/>
        </authorList>
    </citation>
    <scope>NUCLEOTIDE SEQUENCE [LARGE SCALE GENOMIC DNA]</scope>
    <source>
        <strain evidence="3">CCUG 53270</strain>
    </source>
</reference>
<protein>
    <submittedName>
        <fullName evidence="2">Uncharacterized protein</fullName>
    </submittedName>
</protein>
<keyword evidence="1" id="KW-1133">Transmembrane helix</keyword>
<dbReference type="EMBL" id="JBHTLU010000007">
    <property type="protein sequence ID" value="MFD1219176.1"/>
    <property type="molecule type" value="Genomic_DNA"/>
</dbReference>
<evidence type="ECO:0000313" key="3">
    <source>
        <dbReference type="Proteomes" id="UP001597180"/>
    </source>
</evidence>
<keyword evidence="1" id="KW-0812">Transmembrane</keyword>
<accession>A0ABW3UHF2</accession>
<dbReference type="RefSeq" id="WP_345591624.1">
    <property type="nucleotide sequence ID" value="NZ_BAABJG010000027.1"/>
</dbReference>
<gene>
    <name evidence="2" type="ORF">ACFQ4B_03500</name>
</gene>
<feature type="transmembrane region" description="Helical" evidence="1">
    <location>
        <begin position="6"/>
        <end position="21"/>
    </location>
</feature>
<evidence type="ECO:0000313" key="2">
    <source>
        <dbReference type="EMBL" id="MFD1219176.1"/>
    </source>
</evidence>
<keyword evidence="1" id="KW-0472">Membrane</keyword>
<proteinExistence type="predicted"/>
<evidence type="ECO:0000256" key="1">
    <source>
        <dbReference type="SAM" id="Phobius"/>
    </source>
</evidence>
<keyword evidence="3" id="KW-1185">Reference proteome</keyword>
<comment type="caution">
    <text evidence="2">The sequence shown here is derived from an EMBL/GenBank/DDBJ whole genome shotgun (WGS) entry which is preliminary data.</text>
</comment>
<dbReference type="Proteomes" id="UP001597180">
    <property type="component" value="Unassembled WGS sequence"/>
</dbReference>
<name>A0ABW3UHF2_9BACL</name>
<sequence length="74" mass="8126">MTWLNLTGVTCVTALMVWAEWRGLEFDCKRERAALIAIAAAGWLVAVLVLVFPNMPGPIELFNNILKPLASGLK</sequence>